<dbReference type="OrthoDB" id="536211at2759"/>
<name>A0A2C5Z625_9HYPO</name>
<evidence type="ECO:0008006" key="5">
    <source>
        <dbReference type="Google" id="ProtNLM"/>
    </source>
</evidence>
<evidence type="ECO:0000256" key="1">
    <source>
        <dbReference type="ARBA" id="ARBA00008721"/>
    </source>
</evidence>
<evidence type="ECO:0000256" key="2">
    <source>
        <dbReference type="SAM" id="SignalP"/>
    </source>
</evidence>
<dbReference type="InterPro" id="IPR024079">
    <property type="entry name" value="MetalloPept_cat_dom_sf"/>
</dbReference>
<keyword evidence="2" id="KW-0732">Signal</keyword>
<dbReference type="Gene3D" id="3.40.390.10">
    <property type="entry name" value="Collagenase (Catalytic Domain)"/>
    <property type="match status" value="1"/>
</dbReference>
<dbReference type="EMBL" id="NJES01000227">
    <property type="protein sequence ID" value="PHH75240.1"/>
    <property type="molecule type" value="Genomic_DNA"/>
</dbReference>
<gene>
    <name evidence="3" type="ORF">CDD80_2519</name>
</gene>
<dbReference type="STRING" id="2004952.A0A2C5Z625"/>
<comment type="caution">
    <text evidence="3">The sequence shown here is derived from an EMBL/GenBank/DDBJ whole genome shotgun (WGS) entry which is preliminary data.</text>
</comment>
<dbReference type="Proteomes" id="UP000226431">
    <property type="component" value="Unassembled WGS sequence"/>
</dbReference>
<dbReference type="AlphaFoldDB" id="A0A2C5Z625"/>
<feature type="signal peptide" evidence="2">
    <location>
        <begin position="1"/>
        <end position="20"/>
    </location>
</feature>
<reference evidence="3 4" key="1">
    <citation type="submission" date="2017-06" db="EMBL/GenBank/DDBJ databases">
        <title>Ant-infecting Ophiocordyceps genomes reveal a high diversity of potential behavioral manipulation genes and a possible major role for enterotoxins.</title>
        <authorList>
            <person name="De Bekker C."/>
            <person name="Evans H.C."/>
            <person name="Brachmann A."/>
            <person name="Hughes D.P."/>
        </authorList>
    </citation>
    <scope>NUCLEOTIDE SEQUENCE [LARGE SCALE GENOMIC DNA]</scope>
    <source>
        <strain evidence="3 4">Map16</strain>
    </source>
</reference>
<sequence length="390" mass="43693">MLLPSTVVLALLAASAPALSVVRDLGNEEVYGLGREVAGNEVLEHIEVGVFVHVVDSSDNHQIKNETISAQMEIVNNAFKVANISFVIKDMETRVDPRWSTGYMSDMQWDTHKGSGRDLNLWILEKAGTDSMRRGSVTHAMSDSPFDETAYKTDGVVLAAIAIPNAPGWTENSDFQGKAAIRAIAKWFGLRSVFTMGCSSEDSWGRPVIDDVPVGRLPFRGEPAEAKVTDCSTPRDTCPEEPDAVKRGRKNLAGPDPLDNYMSIHSEACRNRFSPNQIRLMHRNWNEFRANHTALSPEKEESVPPVEVKYEEDGKMPYYDDPLSSVAHRFCRPDRYGFVKIQDESRCGTWNFCDAQTGLKFDGMDNPAKARECRLQRARNPNAFWNDYIE</sequence>
<protein>
    <recommendedName>
        <fullName evidence="5">Metalloprotease 1</fullName>
    </recommendedName>
</protein>
<comment type="similarity">
    <text evidence="1">Belongs to the peptidase M43B family.</text>
</comment>
<dbReference type="PANTHER" id="PTHR47466:SF1">
    <property type="entry name" value="METALLOPROTEASE MEP1 (AFU_ORTHOLOGUE AFUA_1G07730)-RELATED"/>
    <property type="match status" value="1"/>
</dbReference>
<dbReference type="GO" id="GO:0008237">
    <property type="term" value="F:metallopeptidase activity"/>
    <property type="evidence" value="ECO:0007669"/>
    <property type="project" value="InterPro"/>
</dbReference>
<dbReference type="PANTHER" id="PTHR47466">
    <property type="match status" value="1"/>
</dbReference>
<accession>A0A2C5Z625</accession>
<organism evidence="3 4">
    <name type="scientific">Ophiocordyceps camponoti-rufipedis</name>
    <dbReference type="NCBI Taxonomy" id="2004952"/>
    <lineage>
        <taxon>Eukaryota</taxon>
        <taxon>Fungi</taxon>
        <taxon>Dikarya</taxon>
        <taxon>Ascomycota</taxon>
        <taxon>Pezizomycotina</taxon>
        <taxon>Sordariomycetes</taxon>
        <taxon>Hypocreomycetidae</taxon>
        <taxon>Hypocreales</taxon>
        <taxon>Ophiocordycipitaceae</taxon>
        <taxon>Ophiocordyceps</taxon>
    </lineage>
</organism>
<proteinExistence type="inferred from homology"/>
<keyword evidence="4" id="KW-1185">Reference proteome</keyword>
<evidence type="ECO:0000313" key="3">
    <source>
        <dbReference type="EMBL" id="PHH75240.1"/>
    </source>
</evidence>
<evidence type="ECO:0000313" key="4">
    <source>
        <dbReference type="Proteomes" id="UP000226431"/>
    </source>
</evidence>
<feature type="chain" id="PRO_5013219925" description="Metalloprotease 1" evidence="2">
    <location>
        <begin position="21"/>
        <end position="390"/>
    </location>
</feature>